<evidence type="ECO:0000256" key="1">
    <source>
        <dbReference type="ARBA" id="ARBA00004651"/>
    </source>
</evidence>
<evidence type="ECO:0000256" key="7">
    <source>
        <dbReference type="SAM" id="Phobius"/>
    </source>
</evidence>
<dbReference type="eggNOG" id="COG2259">
    <property type="taxonomic scope" value="Bacteria"/>
</dbReference>
<proteinExistence type="inferred from homology"/>
<keyword evidence="4 7" id="KW-0812">Transmembrane</keyword>
<reference evidence="8 9" key="1">
    <citation type="submission" date="2014-09" db="EMBL/GenBank/DDBJ databases">
        <title>Sporocytophaga myxococcoides PG-01 genome sequencing.</title>
        <authorList>
            <person name="Liu L."/>
            <person name="Gao P.J."/>
            <person name="Chen G.J."/>
            <person name="Wang L.S."/>
        </authorList>
    </citation>
    <scope>NUCLEOTIDE SEQUENCE [LARGE SCALE GENOMIC DNA]</scope>
    <source>
        <strain evidence="8 9">PG-01</strain>
    </source>
</reference>
<feature type="transmembrane region" description="Helical" evidence="7">
    <location>
        <begin position="67"/>
        <end position="87"/>
    </location>
</feature>
<accession>A0A098LAN8</accession>
<dbReference type="InterPro" id="IPR032808">
    <property type="entry name" value="DoxX"/>
</dbReference>
<dbReference type="Proteomes" id="UP000030185">
    <property type="component" value="Unassembled WGS sequence"/>
</dbReference>
<organism evidence="8 9">
    <name type="scientific">Sporocytophaga myxococcoides</name>
    <dbReference type="NCBI Taxonomy" id="153721"/>
    <lineage>
        <taxon>Bacteria</taxon>
        <taxon>Pseudomonadati</taxon>
        <taxon>Bacteroidota</taxon>
        <taxon>Cytophagia</taxon>
        <taxon>Cytophagales</taxon>
        <taxon>Cytophagaceae</taxon>
        <taxon>Sporocytophaga</taxon>
    </lineage>
</organism>
<dbReference type="GO" id="GO:0005886">
    <property type="term" value="C:plasma membrane"/>
    <property type="evidence" value="ECO:0007669"/>
    <property type="project" value="UniProtKB-SubCell"/>
</dbReference>
<keyword evidence="3" id="KW-1003">Cell membrane</keyword>
<sequence length="127" mass="13869">MGIFVTRIAIGFPMLVYGISKLFYGIDFIKDMLIEKGLPSFIAYGVFLGEVVAPILIIIGFRTRLAGFVFAVNCLTAICLTQMSNAFKLNDYGGWALELLAIYMLIATGILFTGGGKIAVSVNNQWD</sequence>
<feature type="transmembrane region" description="Helical" evidence="7">
    <location>
        <begin position="41"/>
        <end position="61"/>
    </location>
</feature>
<evidence type="ECO:0000313" key="9">
    <source>
        <dbReference type="Proteomes" id="UP000030185"/>
    </source>
</evidence>
<dbReference type="PANTHER" id="PTHR33452:SF1">
    <property type="entry name" value="INNER MEMBRANE PROTEIN YPHA-RELATED"/>
    <property type="match status" value="1"/>
</dbReference>
<dbReference type="PANTHER" id="PTHR33452">
    <property type="entry name" value="OXIDOREDUCTASE CATD-RELATED"/>
    <property type="match status" value="1"/>
</dbReference>
<keyword evidence="6 7" id="KW-0472">Membrane</keyword>
<gene>
    <name evidence="8" type="ORF">MYP_1213</name>
</gene>
<dbReference type="AlphaFoldDB" id="A0A098LAN8"/>
<evidence type="ECO:0000256" key="5">
    <source>
        <dbReference type="ARBA" id="ARBA00022989"/>
    </source>
</evidence>
<name>A0A098LAN8_9BACT</name>
<dbReference type="STRING" id="153721.MYP_1213"/>
<evidence type="ECO:0000256" key="6">
    <source>
        <dbReference type="ARBA" id="ARBA00023136"/>
    </source>
</evidence>
<comment type="caution">
    <text evidence="8">The sequence shown here is derived from an EMBL/GenBank/DDBJ whole genome shotgun (WGS) entry which is preliminary data.</text>
</comment>
<keyword evidence="5 7" id="KW-1133">Transmembrane helix</keyword>
<evidence type="ECO:0000256" key="4">
    <source>
        <dbReference type="ARBA" id="ARBA00022692"/>
    </source>
</evidence>
<evidence type="ECO:0000256" key="2">
    <source>
        <dbReference type="ARBA" id="ARBA00006679"/>
    </source>
</evidence>
<dbReference type="Pfam" id="PF07681">
    <property type="entry name" value="DoxX"/>
    <property type="match status" value="1"/>
</dbReference>
<dbReference type="InterPro" id="IPR051907">
    <property type="entry name" value="DoxX-like_oxidoreductase"/>
</dbReference>
<feature type="transmembrane region" description="Helical" evidence="7">
    <location>
        <begin position="99"/>
        <end position="120"/>
    </location>
</feature>
<comment type="subcellular location">
    <subcellularLocation>
        <location evidence="1">Cell membrane</location>
        <topology evidence="1">Multi-pass membrane protein</topology>
    </subcellularLocation>
</comment>
<protein>
    <submittedName>
        <fullName evidence="8">Doxx family protein</fullName>
    </submittedName>
</protein>
<keyword evidence="9" id="KW-1185">Reference proteome</keyword>
<evidence type="ECO:0000256" key="3">
    <source>
        <dbReference type="ARBA" id="ARBA00022475"/>
    </source>
</evidence>
<evidence type="ECO:0000313" key="8">
    <source>
        <dbReference type="EMBL" id="GAL83985.1"/>
    </source>
</evidence>
<feature type="transmembrane region" description="Helical" evidence="7">
    <location>
        <begin position="6"/>
        <end position="29"/>
    </location>
</feature>
<comment type="similarity">
    <text evidence="2">Belongs to the DoxX family.</text>
</comment>
<dbReference type="EMBL" id="BBLT01000002">
    <property type="protein sequence ID" value="GAL83985.1"/>
    <property type="molecule type" value="Genomic_DNA"/>
</dbReference>